<dbReference type="Proteomes" id="UP000014977">
    <property type="component" value="Unassembled WGS sequence"/>
</dbReference>
<dbReference type="AlphaFoldDB" id="S7UXD7"/>
<name>S7UXD7_DESML</name>
<evidence type="ECO:0000313" key="1">
    <source>
        <dbReference type="EMBL" id="EPR38874.1"/>
    </source>
</evidence>
<protein>
    <submittedName>
        <fullName evidence="1">Uncharacterized protein</fullName>
    </submittedName>
</protein>
<comment type="caution">
    <text evidence="1">The sequence shown here is derived from an EMBL/GenBank/DDBJ whole genome shotgun (WGS) entry which is preliminary data.</text>
</comment>
<gene>
    <name evidence="1" type="ORF">dsmv_0284</name>
</gene>
<keyword evidence="2" id="KW-1185">Reference proteome</keyword>
<evidence type="ECO:0000313" key="2">
    <source>
        <dbReference type="Proteomes" id="UP000014977"/>
    </source>
</evidence>
<proteinExistence type="predicted"/>
<sequence length="106" mass="11807">MALGWKVDDIARIEHLAGFEHEHTARFNLFPSAGGFVGLEILRKRLLELQGDPLAHYTDTVDCVDQGFRIVRKNISAGWFNIIEIVEPLRKGGNTVAIGKIKPSPL</sequence>
<dbReference type="EMBL" id="ATHJ01000094">
    <property type="protein sequence ID" value="EPR38874.1"/>
    <property type="molecule type" value="Genomic_DNA"/>
</dbReference>
<accession>S7UXD7</accession>
<organism evidence="1 2">
    <name type="scientific">Desulfococcus multivorans DSM 2059</name>
    <dbReference type="NCBI Taxonomy" id="1121405"/>
    <lineage>
        <taxon>Bacteria</taxon>
        <taxon>Pseudomonadati</taxon>
        <taxon>Thermodesulfobacteriota</taxon>
        <taxon>Desulfobacteria</taxon>
        <taxon>Desulfobacterales</taxon>
        <taxon>Desulfococcaceae</taxon>
        <taxon>Desulfococcus</taxon>
    </lineage>
</organism>
<reference evidence="1 2" key="1">
    <citation type="journal article" date="2013" name="Genome Announc.">
        <title>Draft genome sequences for three mercury-methylating, sulfate-reducing bacteria.</title>
        <authorList>
            <person name="Brown S.D."/>
            <person name="Hurt R.A.Jr."/>
            <person name="Gilmour C.C."/>
            <person name="Elias D.A."/>
        </authorList>
    </citation>
    <scope>NUCLEOTIDE SEQUENCE [LARGE SCALE GENOMIC DNA]</scope>
    <source>
        <strain evidence="1 2">DSM 2059</strain>
    </source>
</reference>